<name>A0A8D8J1K8_CULPI</name>
<sequence>MIHRRVGMLQDQTSVDAQLAQPVRSILQHDSLDKVHPGNPVDGFEVHAAVQDEIVRDQYIGLVSARFTDSRPELLHVQLDAVDRVLHCHVFSYLKVLKVQLCPATILAVEVDGRLAEVDSVHGSTFRKDDVVRSQRFIYHQFVRQLDLVSSVEDQIGSWNSVQVIKVEIAHLEVFDVQFLQRVFRLSRGANRERFLFESSHVQIIRD</sequence>
<proteinExistence type="predicted"/>
<evidence type="ECO:0000313" key="1">
    <source>
        <dbReference type="EMBL" id="CAG6564675.1"/>
    </source>
</evidence>
<dbReference type="EMBL" id="HBUE01272485">
    <property type="protein sequence ID" value="CAG6564675.1"/>
    <property type="molecule type" value="Transcribed_RNA"/>
</dbReference>
<dbReference type="EMBL" id="HBUE01167169">
    <property type="protein sequence ID" value="CAG6513208.1"/>
    <property type="molecule type" value="Transcribed_RNA"/>
</dbReference>
<protein>
    <submittedName>
        <fullName evidence="1">(northern house mosquito) hypothetical protein</fullName>
    </submittedName>
</protein>
<accession>A0A8D8J1K8</accession>
<reference evidence="1" key="1">
    <citation type="submission" date="2021-05" db="EMBL/GenBank/DDBJ databases">
        <authorList>
            <person name="Alioto T."/>
            <person name="Alioto T."/>
            <person name="Gomez Garrido J."/>
        </authorList>
    </citation>
    <scope>NUCLEOTIDE SEQUENCE</scope>
</reference>
<organism evidence="1">
    <name type="scientific">Culex pipiens</name>
    <name type="common">House mosquito</name>
    <dbReference type="NCBI Taxonomy" id="7175"/>
    <lineage>
        <taxon>Eukaryota</taxon>
        <taxon>Metazoa</taxon>
        <taxon>Ecdysozoa</taxon>
        <taxon>Arthropoda</taxon>
        <taxon>Hexapoda</taxon>
        <taxon>Insecta</taxon>
        <taxon>Pterygota</taxon>
        <taxon>Neoptera</taxon>
        <taxon>Endopterygota</taxon>
        <taxon>Diptera</taxon>
        <taxon>Nematocera</taxon>
        <taxon>Culicoidea</taxon>
        <taxon>Culicidae</taxon>
        <taxon>Culicinae</taxon>
        <taxon>Culicini</taxon>
        <taxon>Culex</taxon>
        <taxon>Culex</taxon>
    </lineage>
</organism>
<dbReference type="AlphaFoldDB" id="A0A8D8J1K8"/>